<dbReference type="Proteomes" id="UP000077521">
    <property type="component" value="Unassembled WGS sequence"/>
</dbReference>
<evidence type="ECO:0000313" key="4">
    <source>
        <dbReference type="EMBL" id="KAE8251535.1"/>
    </source>
</evidence>
<dbReference type="GO" id="GO:0030677">
    <property type="term" value="C:ribonuclease P complex"/>
    <property type="evidence" value="ECO:0007669"/>
    <property type="project" value="InterPro"/>
</dbReference>
<dbReference type="GO" id="GO:0001682">
    <property type="term" value="P:tRNA 5'-leader removal"/>
    <property type="evidence" value="ECO:0007669"/>
    <property type="project" value="InterPro"/>
</dbReference>
<reference evidence="4" key="2">
    <citation type="journal article" date="2019" name="IMA Fungus">
        <title>Genome sequencing and comparison of five Tilletia species to identify candidate genes for the detection of regulated species infecting wheat.</title>
        <authorList>
            <person name="Nguyen H.D.T."/>
            <person name="Sultana T."/>
            <person name="Kesanakurti P."/>
            <person name="Hambleton S."/>
        </authorList>
    </citation>
    <scope>NUCLEOTIDE SEQUENCE</scope>
    <source>
        <strain evidence="4">DAOMC 236416</strain>
    </source>
</reference>
<gene>
    <name evidence="4" type="ORF">A4X13_0g3953</name>
</gene>
<reference evidence="4" key="1">
    <citation type="submission" date="2016-04" db="EMBL/GenBank/DDBJ databases">
        <authorList>
            <person name="Nguyen H.D."/>
            <person name="Samba Siva P."/>
            <person name="Cullis J."/>
            <person name="Levesque C.A."/>
            <person name="Hambleton S."/>
        </authorList>
    </citation>
    <scope>NUCLEOTIDE SEQUENCE</scope>
    <source>
        <strain evidence="4">DAOMC 236416</strain>
    </source>
</reference>
<dbReference type="GO" id="GO:0005634">
    <property type="term" value="C:nucleus"/>
    <property type="evidence" value="ECO:0007669"/>
    <property type="project" value="UniProtKB-SubCell"/>
</dbReference>
<organism evidence="4 5">
    <name type="scientific">Tilletia indica</name>
    <dbReference type="NCBI Taxonomy" id="43049"/>
    <lineage>
        <taxon>Eukaryota</taxon>
        <taxon>Fungi</taxon>
        <taxon>Dikarya</taxon>
        <taxon>Basidiomycota</taxon>
        <taxon>Ustilaginomycotina</taxon>
        <taxon>Exobasidiomycetes</taxon>
        <taxon>Tilletiales</taxon>
        <taxon>Tilletiaceae</taxon>
        <taxon>Tilletia</taxon>
    </lineage>
</organism>
<name>A0A177TKG9_9BASI</name>
<dbReference type="InterPro" id="IPR002730">
    <property type="entry name" value="Rpp29/RNP1"/>
</dbReference>
<keyword evidence="5" id="KW-1185">Reference proteome</keyword>
<proteinExistence type="inferred from homology"/>
<evidence type="ECO:0000313" key="5">
    <source>
        <dbReference type="Proteomes" id="UP000077521"/>
    </source>
</evidence>
<evidence type="ECO:0000256" key="3">
    <source>
        <dbReference type="SAM" id="MobiDB-lite"/>
    </source>
</evidence>
<dbReference type="GO" id="GO:0000172">
    <property type="term" value="C:ribonuclease MRP complex"/>
    <property type="evidence" value="ECO:0007669"/>
    <property type="project" value="InterPro"/>
</dbReference>
<comment type="subcellular location">
    <subcellularLocation>
        <location evidence="1">Nucleus</location>
    </subcellularLocation>
</comment>
<comment type="caution">
    <text evidence="4">The sequence shown here is derived from an EMBL/GenBank/DDBJ whole genome shotgun (WGS) entry which is preliminary data.</text>
</comment>
<dbReference type="GO" id="GO:0033204">
    <property type="term" value="F:ribonuclease P RNA binding"/>
    <property type="evidence" value="ECO:0007669"/>
    <property type="project" value="InterPro"/>
</dbReference>
<feature type="region of interest" description="Disordered" evidence="3">
    <location>
        <begin position="24"/>
        <end position="151"/>
    </location>
</feature>
<dbReference type="GO" id="GO:0006364">
    <property type="term" value="P:rRNA processing"/>
    <property type="evidence" value="ECO:0007669"/>
    <property type="project" value="TreeGrafter"/>
</dbReference>
<dbReference type="InterPro" id="IPR016848">
    <property type="entry name" value="RNase_P/MRP_Rpp29-subunit"/>
</dbReference>
<comment type="similarity">
    <text evidence="2">Belongs to the eukaryotic/archaeal RNase P protein component 1 family.</text>
</comment>
<feature type="compositionally biased region" description="Basic and acidic residues" evidence="3">
    <location>
        <begin position="136"/>
        <end position="146"/>
    </location>
</feature>
<evidence type="ECO:0000256" key="2">
    <source>
        <dbReference type="ARBA" id="ARBA00006181"/>
    </source>
</evidence>
<feature type="compositionally biased region" description="Polar residues" evidence="3">
    <location>
        <begin position="67"/>
        <end position="86"/>
    </location>
</feature>
<evidence type="ECO:0000256" key="1">
    <source>
        <dbReference type="ARBA" id="ARBA00004123"/>
    </source>
</evidence>
<feature type="compositionally biased region" description="Polar residues" evidence="3">
    <location>
        <begin position="42"/>
        <end position="55"/>
    </location>
</feature>
<dbReference type="InterPro" id="IPR023534">
    <property type="entry name" value="Rof/RNase_P-like"/>
</dbReference>
<feature type="compositionally biased region" description="Basic and acidic residues" evidence="3">
    <location>
        <begin position="111"/>
        <end position="124"/>
    </location>
</feature>
<dbReference type="AlphaFoldDB" id="A0A177TKG9"/>
<dbReference type="SUPFAM" id="SSF101744">
    <property type="entry name" value="Rof/RNase P subunit-like"/>
    <property type="match status" value="1"/>
</dbReference>
<dbReference type="PANTHER" id="PTHR13348">
    <property type="entry name" value="RIBONUCLEASE P SUBUNIT P29"/>
    <property type="match status" value="1"/>
</dbReference>
<protein>
    <submittedName>
        <fullName evidence="4">Uncharacterized protein</fullName>
    </submittedName>
</protein>
<dbReference type="EMBL" id="LWDF02000242">
    <property type="protein sequence ID" value="KAE8251535.1"/>
    <property type="molecule type" value="Genomic_DNA"/>
</dbReference>
<dbReference type="InterPro" id="IPR036980">
    <property type="entry name" value="RNase_P/MRP_Rpp29_sf"/>
</dbReference>
<dbReference type="PANTHER" id="PTHR13348:SF0">
    <property type="entry name" value="RIBONUCLEASE P PROTEIN SUBUNIT P29"/>
    <property type="match status" value="1"/>
</dbReference>
<dbReference type="Gene3D" id="2.30.30.210">
    <property type="entry name" value="Ribonuclease P/MRP, subunit p29"/>
    <property type="match status" value="1"/>
</dbReference>
<sequence length="377" mass="41059">MDAANEAGSSLNASQRLLSEVLLAPSTTSSRQSLRHKRRRISQNTARDVGQSSTVPDPLTGPDEESAASTLKSHLQRVSNSTTLVLTNPARPRPLPPADSTLGRQLRKRDRRVEDRARKEDMIGRKGKAAGSTSEGGKDEETEREANTALSRKSRKRLGFLDKHPNLSYATLEPLSTMWASYVQQVLGWRDEAGQVNNATVRALFQPGDQKTGTLSGALRDYALTGIQTTLSKVDLTGASVRVIRCSDPARVGFKGLVARETENTFVIAVEPAQISIPTTSLPTGAQEDEALRQRRPVRSLTKRAYQTGKSGETRVVPKHNAVFEVLVPIPPTSSMTSTAPEAAEQLLAVPLYGNQMSQGFPTRATKKHKARKSVDF</sequence>
<accession>A0A177TKG9</accession>
<dbReference type="Pfam" id="PF01868">
    <property type="entry name" value="RNase_P-MRP_p29"/>
    <property type="match status" value="1"/>
</dbReference>